<feature type="domain" description="LUD" evidence="1">
    <location>
        <begin position="43"/>
        <end position="217"/>
    </location>
</feature>
<gene>
    <name evidence="2" type="ORF">NCTC10295_00721</name>
</gene>
<dbReference type="Proteomes" id="UP000254651">
    <property type="component" value="Unassembled WGS sequence"/>
</dbReference>
<evidence type="ECO:0000259" key="1">
    <source>
        <dbReference type="Pfam" id="PF02589"/>
    </source>
</evidence>
<proteinExistence type="predicted"/>
<dbReference type="AlphaFoldDB" id="A0A378UF65"/>
<organism evidence="2 3">
    <name type="scientific">Bergeriella denitrificans</name>
    <name type="common">Neisseria denitrificans</name>
    <dbReference type="NCBI Taxonomy" id="494"/>
    <lineage>
        <taxon>Bacteria</taxon>
        <taxon>Pseudomonadati</taxon>
        <taxon>Pseudomonadota</taxon>
        <taxon>Betaproteobacteria</taxon>
        <taxon>Neisseriales</taxon>
        <taxon>Neisseriaceae</taxon>
        <taxon>Bergeriella</taxon>
    </lineage>
</organism>
<dbReference type="InterPro" id="IPR024185">
    <property type="entry name" value="FTHF_cligase-like_sf"/>
</dbReference>
<dbReference type="EMBL" id="UGQS01000001">
    <property type="protein sequence ID" value="STZ75967.1"/>
    <property type="molecule type" value="Genomic_DNA"/>
</dbReference>
<protein>
    <submittedName>
        <fullName evidence="2">Uncharacterized ACR, YkgG family COG1556</fullName>
    </submittedName>
</protein>
<evidence type="ECO:0000313" key="2">
    <source>
        <dbReference type="EMBL" id="STZ75967.1"/>
    </source>
</evidence>
<dbReference type="PANTHER" id="PTHR43682:SF1">
    <property type="entry name" value="LACTATE UTILIZATION PROTEIN C"/>
    <property type="match status" value="1"/>
</dbReference>
<dbReference type="Pfam" id="PF02589">
    <property type="entry name" value="LUD_dom"/>
    <property type="match status" value="1"/>
</dbReference>
<dbReference type="Gene3D" id="3.40.50.10420">
    <property type="entry name" value="NagB/RpiA/CoA transferase-like"/>
    <property type="match status" value="1"/>
</dbReference>
<dbReference type="InterPro" id="IPR037171">
    <property type="entry name" value="NagB/RpiA_transferase-like"/>
</dbReference>
<reference evidence="2 3" key="1">
    <citation type="submission" date="2018-06" db="EMBL/GenBank/DDBJ databases">
        <authorList>
            <consortium name="Pathogen Informatics"/>
            <person name="Doyle S."/>
        </authorList>
    </citation>
    <scope>NUCLEOTIDE SEQUENCE [LARGE SCALE GENOMIC DNA]</scope>
    <source>
        <strain evidence="2 3">NCTC10295</strain>
    </source>
</reference>
<keyword evidence="3" id="KW-1185">Reference proteome</keyword>
<dbReference type="SUPFAM" id="SSF100950">
    <property type="entry name" value="NagB/RpiA/CoA transferase-like"/>
    <property type="match status" value="1"/>
</dbReference>
<dbReference type="InterPro" id="IPR003741">
    <property type="entry name" value="LUD_dom"/>
</dbReference>
<evidence type="ECO:0000313" key="3">
    <source>
        <dbReference type="Proteomes" id="UP000254651"/>
    </source>
</evidence>
<dbReference type="PANTHER" id="PTHR43682">
    <property type="entry name" value="LACTATE UTILIZATION PROTEIN C"/>
    <property type="match status" value="1"/>
</dbReference>
<sequence length="233" mass="25727">MSARDNILNKLKQADAYPMAEPDTEGYYQRNGVTWDSDISRLKHWAAAMRAVKTEIFWVTEETWPQVMCQVAREKGLGNMLLPLQTAHGQKAQQALAAAGIEPLGFEREIDVWKNEFFADVHAGFTASKCGIARTGTIMLQSSPEEPRSLSLVPPVHFCLFDAAKMYDEFHHALESEQPAEQGMPTNVILVSGPSKTADIQLTLAYGAHGPRDLVVLALLPDHISPADLEDKA</sequence>
<dbReference type="RefSeq" id="WP_066079925.1">
    <property type="nucleotide sequence ID" value="NZ_CP181246.1"/>
</dbReference>
<name>A0A378UF65_BERDE</name>
<accession>A0A378UF65</accession>